<evidence type="ECO:0000256" key="5">
    <source>
        <dbReference type="ARBA" id="ARBA00022908"/>
    </source>
</evidence>
<dbReference type="GO" id="GO:0003677">
    <property type="term" value="F:DNA binding"/>
    <property type="evidence" value="ECO:0007669"/>
    <property type="project" value="UniProtKB-UniRule"/>
</dbReference>
<sequence length="300" mass="34931">MDTLNLLGDIKEFLYHCEFAKGKSLNTIKSLRIDLYRFNEYIIKCNDLKKISDIDGFNFREFLVELQGCDIGKRSLNRKISSIKSFFKYLKDTGKIKSNPAQLIVAPSYDRGIPEVLELEEIVRFRKAIELKNYHSLRDRLIVELLYSSGITSQELLGLGEDVFNLESREVVVTSFKKYRTVFFSERTKNFFKRYIVAKKEKLGSKYNKEILFVNGSGGRLTDRSLRRLIDRYGVKAGITKEISPHSFRHTFAVHMLEHGISLLQLQKLLGHSNLDSTKIYLEALEKKRRKELSKEIEIK</sequence>
<dbReference type="AlphaFoldDB" id="U7VD08"/>
<dbReference type="InterPro" id="IPR010998">
    <property type="entry name" value="Integrase_recombinase_N"/>
</dbReference>
<comment type="subcellular location">
    <subcellularLocation>
        <location evidence="1">Cytoplasm</location>
    </subcellularLocation>
</comment>
<keyword evidence="3" id="KW-0132">Cell division</keyword>
<keyword evidence="7" id="KW-0233">DNA recombination</keyword>
<dbReference type="GO" id="GO:0005737">
    <property type="term" value="C:cytoplasm"/>
    <property type="evidence" value="ECO:0007669"/>
    <property type="project" value="UniProtKB-SubCell"/>
</dbReference>
<evidence type="ECO:0000256" key="8">
    <source>
        <dbReference type="ARBA" id="ARBA00023306"/>
    </source>
</evidence>
<name>U7VD08_9FUSO</name>
<dbReference type="InterPro" id="IPR044068">
    <property type="entry name" value="CB"/>
</dbReference>
<dbReference type="InterPro" id="IPR011010">
    <property type="entry name" value="DNA_brk_join_enz"/>
</dbReference>
<dbReference type="PROSITE" id="PS51900">
    <property type="entry name" value="CB"/>
    <property type="match status" value="1"/>
</dbReference>
<dbReference type="HOGENOM" id="CLU_027562_9_0_0"/>
<organism evidence="12 13">
    <name type="scientific">Cetobacterium somerae ATCC BAA-474</name>
    <dbReference type="NCBI Taxonomy" id="1319815"/>
    <lineage>
        <taxon>Bacteria</taxon>
        <taxon>Fusobacteriati</taxon>
        <taxon>Fusobacteriota</taxon>
        <taxon>Fusobacteriia</taxon>
        <taxon>Fusobacteriales</taxon>
        <taxon>Fusobacteriaceae</taxon>
        <taxon>Cetobacterium</taxon>
    </lineage>
</organism>
<evidence type="ECO:0000313" key="12">
    <source>
        <dbReference type="EMBL" id="ERT68638.1"/>
    </source>
</evidence>
<protein>
    <recommendedName>
        <fullName evidence="14">Phage integrase, SAM-like domain protein</fullName>
    </recommendedName>
</protein>
<dbReference type="Pfam" id="PF00589">
    <property type="entry name" value="Phage_integrase"/>
    <property type="match status" value="1"/>
</dbReference>
<keyword evidence="2" id="KW-0963">Cytoplasm</keyword>
<proteinExistence type="predicted"/>
<evidence type="ECO:0000256" key="1">
    <source>
        <dbReference type="ARBA" id="ARBA00004496"/>
    </source>
</evidence>
<dbReference type="InterPro" id="IPR013762">
    <property type="entry name" value="Integrase-like_cat_sf"/>
</dbReference>
<dbReference type="InterPro" id="IPR004107">
    <property type="entry name" value="Integrase_SAM-like_N"/>
</dbReference>
<keyword evidence="5" id="KW-0229">DNA integration</keyword>
<dbReference type="Gene3D" id="1.10.150.130">
    <property type="match status" value="1"/>
</dbReference>
<keyword evidence="13" id="KW-1185">Reference proteome</keyword>
<dbReference type="GO" id="GO:0007059">
    <property type="term" value="P:chromosome segregation"/>
    <property type="evidence" value="ECO:0007669"/>
    <property type="project" value="UniProtKB-KW"/>
</dbReference>
<keyword evidence="4" id="KW-0159">Chromosome partition</keyword>
<dbReference type="InterPro" id="IPR002104">
    <property type="entry name" value="Integrase_catalytic"/>
</dbReference>
<dbReference type="EMBL" id="AXZF01000054">
    <property type="protein sequence ID" value="ERT68638.1"/>
    <property type="molecule type" value="Genomic_DNA"/>
</dbReference>
<dbReference type="Gene3D" id="1.10.443.10">
    <property type="entry name" value="Intergrase catalytic core"/>
    <property type="match status" value="1"/>
</dbReference>
<evidence type="ECO:0000313" key="13">
    <source>
        <dbReference type="Proteomes" id="UP000017081"/>
    </source>
</evidence>
<dbReference type="eggNOG" id="COG4974">
    <property type="taxonomic scope" value="Bacteria"/>
</dbReference>
<evidence type="ECO:0008006" key="14">
    <source>
        <dbReference type="Google" id="ProtNLM"/>
    </source>
</evidence>
<dbReference type="PROSITE" id="PS51898">
    <property type="entry name" value="TYR_RECOMBINASE"/>
    <property type="match status" value="1"/>
</dbReference>
<evidence type="ECO:0000256" key="9">
    <source>
        <dbReference type="PROSITE-ProRule" id="PRU01248"/>
    </source>
</evidence>
<feature type="domain" description="Core-binding (CB)" evidence="11">
    <location>
        <begin position="4"/>
        <end position="91"/>
    </location>
</feature>
<keyword evidence="6 9" id="KW-0238">DNA-binding</keyword>
<gene>
    <name evidence="12" type="ORF">HMPREF0202_01446</name>
</gene>
<dbReference type="PANTHER" id="PTHR30349:SF77">
    <property type="entry name" value="TYROSINE RECOMBINASE XERC"/>
    <property type="match status" value="1"/>
</dbReference>
<evidence type="ECO:0000256" key="7">
    <source>
        <dbReference type="ARBA" id="ARBA00023172"/>
    </source>
</evidence>
<evidence type="ECO:0000259" key="11">
    <source>
        <dbReference type="PROSITE" id="PS51900"/>
    </source>
</evidence>
<dbReference type="GO" id="GO:0015074">
    <property type="term" value="P:DNA integration"/>
    <property type="evidence" value="ECO:0007669"/>
    <property type="project" value="UniProtKB-KW"/>
</dbReference>
<evidence type="ECO:0000256" key="2">
    <source>
        <dbReference type="ARBA" id="ARBA00022490"/>
    </source>
</evidence>
<evidence type="ECO:0000256" key="6">
    <source>
        <dbReference type="ARBA" id="ARBA00023125"/>
    </source>
</evidence>
<dbReference type="RefSeq" id="WP_023050984.1">
    <property type="nucleotide sequence ID" value="NZ_CP173065.2"/>
</dbReference>
<evidence type="ECO:0000256" key="4">
    <source>
        <dbReference type="ARBA" id="ARBA00022829"/>
    </source>
</evidence>
<feature type="domain" description="Tyr recombinase" evidence="10">
    <location>
        <begin position="112"/>
        <end position="295"/>
    </location>
</feature>
<dbReference type="Proteomes" id="UP000017081">
    <property type="component" value="Unassembled WGS sequence"/>
</dbReference>
<dbReference type="GO" id="GO:0006310">
    <property type="term" value="P:DNA recombination"/>
    <property type="evidence" value="ECO:0007669"/>
    <property type="project" value="UniProtKB-KW"/>
</dbReference>
<dbReference type="GO" id="GO:0051301">
    <property type="term" value="P:cell division"/>
    <property type="evidence" value="ECO:0007669"/>
    <property type="project" value="UniProtKB-KW"/>
</dbReference>
<accession>U7VD08</accession>
<reference evidence="12 13" key="1">
    <citation type="submission" date="2013-08" db="EMBL/GenBank/DDBJ databases">
        <authorList>
            <person name="Weinstock G."/>
            <person name="Sodergren E."/>
            <person name="Wylie T."/>
            <person name="Fulton L."/>
            <person name="Fulton R."/>
            <person name="Fronick C."/>
            <person name="O'Laughlin M."/>
            <person name="Godfrey J."/>
            <person name="Miner T."/>
            <person name="Herter B."/>
            <person name="Appelbaum E."/>
            <person name="Cordes M."/>
            <person name="Lek S."/>
            <person name="Wollam A."/>
            <person name="Pepin K.H."/>
            <person name="Palsikar V.B."/>
            <person name="Mitreva M."/>
            <person name="Wilson R.K."/>
        </authorList>
    </citation>
    <scope>NUCLEOTIDE SEQUENCE [LARGE SCALE GENOMIC DNA]</scope>
    <source>
        <strain evidence="12 13">ATCC BAA-474</strain>
    </source>
</reference>
<dbReference type="PANTHER" id="PTHR30349">
    <property type="entry name" value="PHAGE INTEGRASE-RELATED"/>
    <property type="match status" value="1"/>
</dbReference>
<keyword evidence="8" id="KW-0131">Cell cycle</keyword>
<dbReference type="SUPFAM" id="SSF56349">
    <property type="entry name" value="DNA breaking-rejoining enzymes"/>
    <property type="match status" value="1"/>
</dbReference>
<dbReference type="InterPro" id="IPR050090">
    <property type="entry name" value="Tyrosine_recombinase_XerCD"/>
</dbReference>
<evidence type="ECO:0000256" key="3">
    <source>
        <dbReference type="ARBA" id="ARBA00022618"/>
    </source>
</evidence>
<dbReference type="STRING" id="1319815.HMPREF0202_01446"/>
<evidence type="ECO:0000259" key="10">
    <source>
        <dbReference type="PROSITE" id="PS51898"/>
    </source>
</evidence>
<dbReference type="Pfam" id="PF02899">
    <property type="entry name" value="Phage_int_SAM_1"/>
    <property type="match status" value="1"/>
</dbReference>
<comment type="caution">
    <text evidence="12">The sequence shown here is derived from an EMBL/GenBank/DDBJ whole genome shotgun (WGS) entry which is preliminary data.</text>
</comment>